<dbReference type="EMBL" id="JBEPCV010000025">
    <property type="protein sequence ID" value="MER6906782.1"/>
    <property type="molecule type" value="Genomic_DNA"/>
</dbReference>
<keyword evidence="3" id="KW-1185">Reference proteome</keyword>
<sequence>MPSGVTDAPPSGAAAERPWRPSLPSVSPERDAAALDLVGHLLHEPAHDLAGDDELVMTAEVDGRPQVWILVGTNATKKAAPERRLAGAGLSTFAAGTGSASLSSTAQASSG</sequence>
<organism evidence="2 3">
    <name type="scientific">Streptomyces flaveolus</name>
    <dbReference type="NCBI Taxonomy" id="67297"/>
    <lineage>
        <taxon>Bacteria</taxon>
        <taxon>Bacillati</taxon>
        <taxon>Actinomycetota</taxon>
        <taxon>Actinomycetes</taxon>
        <taxon>Kitasatosporales</taxon>
        <taxon>Streptomycetaceae</taxon>
        <taxon>Streptomyces</taxon>
    </lineage>
</organism>
<evidence type="ECO:0000313" key="2">
    <source>
        <dbReference type="EMBL" id="MER6906782.1"/>
    </source>
</evidence>
<accession>A0ABV1VJT9</accession>
<dbReference type="Proteomes" id="UP001490330">
    <property type="component" value="Unassembled WGS sequence"/>
</dbReference>
<name>A0ABV1VJT9_9ACTN</name>
<proteinExistence type="predicted"/>
<reference evidence="2 3" key="1">
    <citation type="submission" date="2024-06" db="EMBL/GenBank/DDBJ databases">
        <title>The Natural Products Discovery Center: Release of the First 8490 Sequenced Strains for Exploring Actinobacteria Biosynthetic Diversity.</title>
        <authorList>
            <person name="Kalkreuter E."/>
            <person name="Kautsar S.A."/>
            <person name="Yang D."/>
            <person name="Bader C.D."/>
            <person name="Teijaro C.N."/>
            <person name="Fluegel L."/>
            <person name="Davis C.M."/>
            <person name="Simpson J.R."/>
            <person name="Lauterbach L."/>
            <person name="Steele A.D."/>
            <person name="Gui C."/>
            <person name="Meng S."/>
            <person name="Li G."/>
            <person name="Viehrig K."/>
            <person name="Ye F."/>
            <person name="Su P."/>
            <person name="Kiefer A.F."/>
            <person name="Nichols A."/>
            <person name="Cepeda A.J."/>
            <person name="Yan W."/>
            <person name="Fan B."/>
            <person name="Jiang Y."/>
            <person name="Adhikari A."/>
            <person name="Zheng C.-J."/>
            <person name="Schuster L."/>
            <person name="Cowan T.M."/>
            <person name="Smanski M.J."/>
            <person name="Chevrette M.G."/>
            <person name="De Carvalho L.P.S."/>
            <person name="Shen B."/>
        </authorList>
    </citation>
    <scope>NUCLEOTIDE SEQUENCE [LARGE SCALE GENOMIC DNA]</scope>
    <source>
        <strain evidence="2 3">NPDC000632</strain>
    </source>
</reference>
<protein>
    <submittedName>
        <fullName evidence="2">Uncharacterized protein</fullName>
    </submittedName>
</protein>
<gene>
    <name evidence="2" type="ORF">ABT322_24195</name>
</gene>
<dbReference type="RefSeq" id="WP_350720807.1">
    <property type="nucleotide sequence ID" value="NZ_JBEPCO010000021.1"/>
</dbReference>
<evidence type="ECO:0000256" key="1">
    <source>
        <dbReference type="SAM" id="MobiDB-lite"/>
    </source>
</evidence>
<evidence type="ECO:0000313" key="3">
    <source>
        <dbReference type="Proteomes" id="UP001490330"/>
    </source>
</evidence>
<feature type="region of interest" description="Disordered" evidence="1">
    <location>
        <begin position="1"/>
        <end position="27"/>
    </location>
</feature>
<comment type="caution">
    <text evidence="2">The sequence shown here is derived from an EMBL/GenBank/DDBJ whole genome shotgun (WGS) entry which is preliminary data.</text>
</comment>